<keyword evidence="5" id="KW-1185">Reference proteome</keyword>
<evidence type="ECO:0000256" key="1">
    <source>
        <dbReference type="ARBA" id="ARBA00005046"/>
    </source>
</evidence>
<dbReference type="AlphaFoldDB" id="F2L2K6"/>
<evidence type="ECO:0000313" key="4">
    <source>
        <dbReference type="EMBL" id="AEA13054.1"/>
    </source>
</evidence>
<dbReference type="GO" id="GO:0006777">
    <property type="term" value="P:Mo-molybdopterin cofactor biosynthetic process"/>
    <property type="evidence" value="ECO:0007669"/>
    <property type="project" value="UniProtKB-KW"/>
</dbReference>
<dbReference type="Pfam" id="PF01967">
    <property type="entry name" value="MoaC"/>
    <property type="match status" value="2"/>
</dbReference>
<proteinExistence type="predicted"/>
<comment type="pathway">
    <text evidence="1">Cofactor biosynthesis; molybdopterin biosynthesis.</text>
</comment>
<dbReference type="InterPro" id="IPR002820">
    <property type="entry name" value="Mopterin_CF_biosynth-C_dom"/>
</dbReference>
<keyword evidence="2" id="KW-0501">Molybdenum cofactor biosynthesis</keyword>
<dbReference type="EMBL" id="CP002590">
    <property type="protein sequence ID" value="AEA13054.1"/>
    <property type="molecule type" value="Genomic_DNA"/>
</dbReference>
<evidence type="ECO:0000256" key="2">
    <source>
        <dbReference type="ARBA" id="ARBA00023150"/>
    </source>
</evidence>
<gene>
    <name evidence="4" type="ordered locus">TUZN_1587</name>
</gene>
<name>F2L2K6_THEU7</name>
<dbReference type="RefSeq" id="WP_013680389.1">
    <property type="nucleotide sequence ID" value="NC_015315.1"/>
</dbReference>
<dbReference type="KEGG" id="tuz:TUZN_1587"/>
<dbReference type="eggNOG" id="arCOG01530">
    <property type="taxonomic scope" value="Archaea"/>
</dbReference>
<dbReference type="SUPFAM" id="SSF55040">
    <property type="entry name" value="Molybdenum cofactor biosynthesis protein C, MoaC"/>
    <property type="match status" value="2"/>
</dbReference>
<reference evidence="4 5" key="1">
    <citation type="journal article" date="2011" name="J. Bacteriol.">
        <title>Complete genome sequence of the thermoacidophilic crenarchaeon Thermoproteus uzoniensis 768-20.</title>
        <authorList>
            <person name="Mardanov A.V."/>
            <person name="Gumerov V.M."/>
            <person name="Beletsky A.V."/>
            <person name="Prokofeva M.I."/>
            <person name="Bonch-Osmolovskaya E.A."/>
            <person name="Ravin N.V."/>
            <person name="Skryabin K.G."/>
        </authorList>
    </citation>
    <scope>NUCLEOTIDE SEQUENCE [LARGE SCALE GENOMIC DNA]</scope>
    <source>
        <strain evidence="4 5">768-20</strain>
    </source>
</reference>
<dbReference type="Proteomes" id="UP000008138">
    <property type="component" value="Chromosome"/>
</dbReference>
<organism evidence="4 5">
    <name type="scientific">Thermoproteus uzoniensis (strain 768-20)</name>
    <dbReference type="NCBI Taxonomy" id="999630"/>
    <lineage>
        <taxon>Archaea</taxon>
        <taxon>Thermoproteota</taxon>
        <taxon>Thermoprotei</taxon>
        <taxon>Thermoproteales</taxon>
        <taxon>Thermoproteaceae</taxon>
        <taxon>Thermoproteus</taxon>
    </lineage>
</organism>
<dbReference type="STRING" id="999630.TUZN_1587"/>
<dbReference type="InterPro" id="IPR036522">
    <property type="entry name" value="MoaC_sf"/>
</dbReference>
<feature type="domain" description="Molybdopterin cofactor biosynthesis C (MoaC)" evidence="3">
    <location>
        <begin position="129"/>
        <end position="230"/>
    </location>
</feature>
<evidence type="ECO:0000313" key="5">
    <source>
        <dbReference type="Proteomes" id="UP000008138"/>
    </source>
</evidence>
<reference key="2">
    <citation type="submission" date="2011-03" db="EMBL/GenBank/DDBJ databases">
        <title>Complete genome sequence of the thermoacidophilic crenarchaeon Thermoproteus uzoniensis 768-20.</title>
        <authorList>
            <person name="Mardanov A.V."/>
            <person name="Gumerov V.M."/>
            <person name="Beletsky A.V."/>
            <person name="Prokofeva M.I."/>
            <person name="Bonch-Osmolovskaya E.A."/>
            <person name="Ravin N.V."/>
            <person name="Skryabin K.G."/>
        </authorList>
    </citation>
    <scope>NUCLEOTIDE SEQUENCE</scope>
    <source>
        <strain>768-20</strain>
    </source>
</reference>
<dbReference type="GeneID" id="10361107"/>
<evidence type="ECO:0000259" key="3">
    <source>
        <dbReference type="Pfam" id="PF01967"/>
    </source>
</evidence>
<feature type="domain" description="Molybdopterin cofactor biosynthesis C (MoaC)" evidence="3">
    <location>
        <begin position="29"/>
        <end position="87"/>
    </location>
</feature>
<dbReference type="HOGENOM" id="CLU_1145254_0_0_2"/>
<accession>F2L2K6</accession>
<protein>
    <submittedName>
        <fullName evidence="4">Molybdenum cofactor biosynthesis protein (MoaC)</fullName>
    </submittedName>
</protein>
<dbReference type="Gene3D" id="3.30.70.640">
    <property type="entry name" value="Molybdopterin cofactor biosynthesis C (MoaC) domain"/>
    <property type="match status" value="2"/>
</dbReference>
<dbReference type="UniPathway" id="UPA00344"/>
<sequence length="244" mass="25888">MVDISAKGDVGRYAVASAEASTSDAVSCVVAASLATKQAYRYVPLLHPVPLSASAECSGGAVKARAWTVWKTGVEMDALFGALVGAIAGGATYIKRLRVDTKVKGVEYSLEEPRGAIKANRPDLGYVVKAHGYIHLTSTRPIKAGSVEKGDPICAARTIAPLNAKRLCELLPVECVKLEYANSSIEIGDDSVAVEVVLKGRDVSPSLEALFAAGSALLTIWDMLKKYEKDENGQYPNTYVELGL</sequence>